<evidence type="ECO:0000259" key="1">
    <source>
        <dbReference type="PROSITE" id="PS50943"/>
    </source>
</evidence>
<dbReference type="PANTHER" id="PTHR47691:SF3">
    <property type="entry name" value="HTH-TYPE TRANSCRIPTIONAL REGULATOR RV0890C-RELATED"/>
    <property type="match status" value="1"/>
</dbReference>
<dbReference type="Pfam" id="PF00931">
    <property type="entry name" value="NB-ARC"/>
    <property type="match status" value="1"/>
</dbReference>
<name>A0A2T0S700_9PSEU</name>
<dbReference type="Proteomes" id="UP000239494">
    <property type="component" value="Unassembled WGS sequence"/>
</dbReference>
<dbReference type="InterPro" id="IPR011990">
    <property type="entry name" value="TPR-like_helical_dom_sf"/>
</dbReference>
<dbReference type="GO" id="GO:0043531">
    <property type="term" value="F:ADP binding"/>
    <property type="evidence" value="ECO:0007669"/>
    <property type="project" value="InterPro"/>
</dbReference>
<dbReference type="InterPro" id="IPR001387">
    <property type="entry name" value="Cro/C1-type_HTH"/>
</dbReference>
<dbReference type="EMBL" id="PVTF01000026">
    <property type="protein sequence ID" value="PRY29198.1"/>
    <property type="molecule type" value="Genomic_DNA"/>
</dbReference>
<dbReference type="Pfam" id="PF13560">
    <property type="entry name" value="HTH_31"/>
    <property type="match status" value="1"/>
</dbReference>
<dbReference type="InterPro" id="IPR002182">
    <property type="entry name" value="NB-ARC"/>
</dbReference>
<proteinExistence type="predicted"/>
<dbReference type="InterPro" id="IPR010982">
    <property type="entry name" value="Lambda_DNA-bd_dom_sf"/>
</dbReference>
<dbReference type="CDD" id="cd00093">
    <property type="entry name" value="HTH_XRE"/>
    <property type="match status" value="1"/>
</dbReference>
<dbReference type="PRINTS" id="PR00364">
    <property type="entry name" value="DISEASERSIST"/>
</dbReference>
<dbReference type="Pfam" id="PF13424">
    <property type="entry name" value="TPR_12"/>
    <property type="match status" value="2"/>
</dbReference>
<sequence>MLRTGAGLSLADLARLCHFSVGHISNVENGTKPASMDFARACDEALQTGGTLVGMLAAEVHRAHPHNVKPAQLPPLPQMVGRAPLMRALKDVLDLDRLIPTTATTAQLIALDGQAGVGKTTVAVGLAHLVKHRFPDGILFVDLHGYAAGDRPVDTNDVLEDFLRVLGVRTSDIPTSMDRRAAMLRSVLDGSRLLLVLDNAATVEQVRPLIPAAAGCAVVVTSRRRLSGLAVYHGAQYVTVEPFEDNESLALLRDVVGPDRMNAEPDAAERIAAFCSGLPLAIRVAAERVASHRHLTLTALADELADIDRRLDALSPHDAHGAVRAVFSWSVRALEPEAARLFRLLSMHPGRHFGIEAAAALTGGGLAETSRLLDVLCGGHLLEEDALGRYRFHDLLRAYASERAAADEPAAAVAESVQRMLRWYLLAAHTANQVTSPHRPQQKLVVHEDIGHLRPVFGSACDARQWSEVELRNVASAARRAAELDFHEVALGLPVVLADYLYWRKPWTVWMPALSACLAVAREAGKQDALAWILNNLGNAHLDQRTLDDASTCYAEALEIRRRLDDLIGQLWSHIGLGRTLQAGGQHEAAALHYLQAQGISAERDDRWAWAITTSYLGDTYRARGQYDNALHELEQGVAVLQDLGDQLAESCALDKIADVHRDRGDWQAALEYLNRALTFSANTADLWSRATVLRKLGFVHLELGDPASARSAWEEALVHFEELGDRRALDIQAEIDALGRPDASTPRRTG</sequence>
<accession>A0A2T0S700</accession>
<gene>
    <name evidence="2" type="ORF">CLV43_12675</name>
</gene>
<organism evidence="2 3">
    <name type="scientific">Umezawaea tangerina</name>
    <dbReference type="NCBI Taxonomy" id="84725"/>
    <lineage>
        <taxon>Bacteria</taxon>
        <taxon>Bacillati</taxon>
        <taxon>Actinomycetota</taxon>
        <taxon>Actinomycetes</taxon>
        <taxon>Pseudonocardiales</taxon>
        <taxon>Pseudonocardiaceae</taxon>
        <taxon>Umezawaea</taxon>
    </lineage>
</organism>
<feature type="domain" description="HTH cro/C1-type" evidence="1">
    <location>
        <begin position="2"/>
        <end position="52"/>
    </location>
</feature>
<dbReference type="OrthoDB" id="581105at2"/>
<dbReference type="Gene3D" id="1.25.40.10">
    <property type="entry name" value="Tetratricopeptide repeat domain"/>
    <property type="match status" value="1"/>
</dbReference>
<dbReference type="SUPFAM" id="SSF47413">
    <property type="entry name" value="lambda repressor-like DNA-binding domains"/>
    <property type="match status" value="1"/>
</dbReference>
<dbReference type="SUPFAM" id="SSF52540">
    <property type="entry name" value="P-loop containing nucleoside triphosphate hydrolases"/>
    <property type="match status" value="1"/>
</dbReference>
<protein>
    <submittedName>
        <fullName evidence="2">Tetratricopeptide (TPR) repeat protein</fullName>
    </submittedName>
</protein>
<dbReference type="InterPro" id="IPR027417">
    <property type="entry name" value="P-loop_NTPase"/>
</dbReference>
<dbReference type="InterPro" id="IPR019734">
    <property type="entry name" value="TPR_rpt"/>
</dbReference>
<dbReference type="Gene3D" id="1.10.260.40">
    <property type="entry name" value="lambda repressor-like DNA-binding domains"/>
    <property type="match status" value="1"/>
</dbReference>
<dbReference type="Gene3D" id="3.40.50.300">
    <property type="entry name" value="P-loop containing nucleotide triphosphate hydrolases"/>
    <property type="match status" value="1"/>
</dbReference>
<dbReference type="CDD" id="cd02019">
    <property type="entry name" value="NK"/>
    <property type="match status" value="1"/>
</dbReference>
<dbReference type="SUPFAM" id="SSF48452">
    <property type="entry name" value="TPR-like"/>
    <property type="match status" value="1"/>
</dbReference>
<dbReference type="GO" id="GO:0003677">
    <property type="term" value="F:DNA binding"/>
    <property type="evidence" value="ECO:0007669"/>
    <property type="project" value="InterPro"/>
</dbReference>
<dbReference type="PROSITE" id="PS50943">
    <property type="entry name" value="HTH_CROC1"/>
    <property type="match status" value="1"/>
</dbReference>
<keyword evidence="3" id="KW-1185">Reference proteome</keyword>
<evidence type="ECO:0000313" key="3">
    <source>
        <dbReference type="Proteomes" id="UP000239494"/>
    </source>
</evidence>
<dbReference type="AlphaFoldDB" id="A0A2T0S700"/>
<reference evidence="2 3" key="1">
    <citation type="submission" date="2018-03" db="EMBL/GenBank/DDBJ databases">
        <title>Genomic Encyclopedia of Archaeal and Bacterial Type Strains, Phase II (KMG-II): from individual species to whole genera.</title>
        <authorList>
            <person name="Goeker M."/>
        </authorList>
    </citation>
    <scope>NUCLEOTIDE SEQUENCE [LARGE SCALE GENOMIC DNA]</scope>
    <source>
        <strain evidence="2 3">DSM 44720</strain>
    </source>
</reference>
<comment type="caution">
    <text evidence="2">The sequence shown here is derived from an EMBL/GenBank/DDBJ whole genome shotgun (WGS) entry which is preliminary data.</text>
</comment>
<evidence type="ECO:0000313" key="2">
    <source>
        <dbReference type="EMBL" id="PRY29198.1"/>
    </source>
</evidence>
<dbReference type="PANTHER" id="PTHR47691">
    <property type="entry name" value="REGULATOR-RELATED"/>
    <property type="match status" value="1"/>
</dbReference>
<dbReference type="SMART" id="SM00028">
    <property type="entry name" value="TPR"/>
    <property type="match status" value="5"/>
</dbReference>